<dbReference type="InterPro" id="IPR043502">
    <property type="entry name" value="DNA/RNA_pol_sf"/>
</dbReference>
<dbReference type="PROSITE" id="PS50994">
    <property type="entry name" value="INTEGRASE"/>
    <property type="match status" value="1"/>
</dbReference>
<dbReference type="SUPFAM" id="SSF53098">
    <property type="entry name" value="Ribonuclease H-like"/>
    <property type="match status" value="1"/>
</dbReference>
<dbReference type="SUPFAM" id="SSF56672">
    <property type="entry name" value="DNA/RNA polymerases"/>
    <property type="match status" value="1"/>
</dbReference>
<sequence length="1309" mass="146073">MHTKASSHKVGWSWVLNTFLRTYLSFRPIPRLIPFMLSGTNIPRFLDGISQQVTKATTKASGEDFDYHLLYQALPFGTTAITVATSFAKLCPLQTGFLILEIYALLTHLCVGPLCATHTNYKQPLAATPSSIAEISCRLWNCSPFTLLPILESQHYLAATPPPSFLQQHQASANLAMSTSSLTGSTTTTTFSIPTITNLVTVKLTDDNFLLWSHQMEAFLYGQNFLRFVDGFHPCLEIDPEQSLWHRADKTLVRSFSQKSVANSFLYHKRLTSLEHGTHPISEYLQEAKSIVDALAVTGESLSNKDLVNVVLSGRGFEFDMLVTTIESFDTLPMVSTLHSCLLNFETRHKTAAQSTPTAFLATQILTNSLSNFGSQNNFRNKRKKNNGRNNPPHTDNTDILSSVPTTTSPCQLCFTFRHGARSWPRLSTFTPPPVPRSLDSTFVGLQIAPAPASQGYHSSFSAQPPYEHAWYLDTGASTHMTGNTSLIQLLVSYTGPDSVLLSNGDQLPIAYTGNMALPIGSSFFDLNNVYVIPSMLNGFVLYPGPCKNSLYKLPTIPHRLQALSSSLQSSSLWHNRLGHPSTVLQQFQSDGGGEYVSGPFKDLCSSLGIHHHLSYPHTPEKNGLAERKHRHITDMACTLLLISHVPICHWVDAVSTAVHLINRLPSHVLQWSSPFSRLYGKSPSYSKLRVFRCAYYPHLGAYMTYKLLPRMIECVFLGYNLQYKGYKCLDRNIGKVYASRHVRFDEQIFPFATHSGEHQPVHSPWASVPLLSPASEPCPQLATQTIPQSQIPPSSSHTISEIPMAHDFLRHPLPYHYQHKPSKFSVPLPSTKPVPPLVVAPTATSSSTTNIAPLPPTHQMVTCRPLVRTDGTIRYPLPRALIAQVSFSTNELTCYSQAVQARLVAKRFHQQPGIDFDETFSLVIKPTTPPGFADLSLLDHVCCLQKAIYGLKQVPRSWFQRLSNFLVQYGFVQCCADQSMFIFRQSSNIMILLLYVDDIILTGNTPSMLSSFVTNLGAEFELSDLGTLSYFLGLEATCSIDGLCLSQTKYTIDLLRWYAMTNCKPCSTPICAKTQLSTLSGDPLSDVIEYRQLVGSLQYLTFTRHDIAHAVNHVAQFIRAPQSLHLIVPKRILQYLKGSLDFGLLFRSSTSPLTIKAYSDTDWPSCPDSRHSTVGICVFLGSNLISWTAKKQPTVSRSSAKAEYRALAHVCAKTTWVSHLLQELHLPTTAPITLLCDNLSTTYMASNPMFHARTKHIELDYHFIRERILSRSHRVQFVPSPDQLADIFTKGLYKFRFQLLRSNLVSPR</sequence>
<name>A0A2N9IH94_FAGSY</name>
<accession>A0A2N9IH94</accession>
<protein>
    <recommendedName>
        <fullName evidence="3">Integrase catalytic domain-containing protein</fullName>
    </recommendedName>
</protein>
<dbReference type="Pfam" id="PF14223">
    <property type="entry name" value="Retrotran_gag_2"/>
    <property type="match status" value="1"/>
</dbReference>
<dbReference type="PANTHER" id="PTHR11439">
    <property type="entry name" value="GAG-POL-RELATED RETROTRANSPOSON"/>
    <property type="match status" value="1"/>
</dbReference>
<reference evidence="4" key="1">
    <citation type="submission" date="2018-02" db="EMBL/GenBank/DDBJ databases">
        <authorList>
            <person name="Cohen D.B."/>
            <person name="Kent A.D."/>
        </authorList>
    </citation>
    <scope>NUCLEOTIDE SEQUENCE</scope>
</reference>
<keyword evidence="1" id="KW-0378">Hydrolase</keyword>
<gene>
    <name evidence="4" type="ORF">FSB_LOCUS53009</name>
</gene>
<evidence type="ECO:0000256" key="1">
    <source>
        <dbReference type="ARBA" id="ARBA00022750"/>
    </source>
</evidence>
<dbReference type="GO" id="GO:0003676">
    <property type="term" value="F:nucleic acid binding"/>
    <property type="evidence" value="ECO:0007669"/>
    <property type="project" value="InterPro"/>
</dbReference>
<keyword evidence="1" id="KW-0064">Aspartyl protease</keyword>
<dbReference type="PANTHER" id="PTHR11439:SF455">
    <property type="entry name" value="RLK (RECEPTOR-LIKE PROTEIN KINASE) 8, PUTATIVE-RELATED"/>
    <property type="match status" value="1"/>
</dbReference>
<dbReference type="CDD" id="cd09272">
    <property type="entry name" value="RNase_HI_RT_Ty1"/>
    <property type="match status" value="1"/>
</dbReference>
<dbReference type="InterPro" id="IPR001584">
    <property type="entry name" value="Integrase_cat-core"/>
</dbReference>
<dbReference type="InterPro" id="IPR012337">
    <property type="entry name" value="RNaseH-like_sf"/>
</dbReference>
<dbReference type="InterPro" id="IPR054722">
    <property type="entry name" value="PolX-like_BBD"/>
</dbReference>
<dbReference type="EMBL" id="OIVN01006104">
    <property type="protein sequence ID" value="SPD25127.1"/>
    <property type="molecule type" value="Genomic_DNA"/>
</dbReference>
<evidence type="ECO:0000313" key="4">
    <source>
        <dbReference type="EMBL" id="SPD25127.1"/>
    </source>
</evidence>
<feature type="region of interest" description="Disordered" evidence="2">
    <location>
        <begin position="373"/>
        <end position="402"/>
    </location>
</feature>
<dbReference type="InterPro" id="IPR013103">
    <property type="entry name" value="RVT_2"/>
</dbReference>
<proteinExistence type="predicted"/>
<keyword evidence="1" id="KW-0645">Protease</keyword>
<feature type="domain" description="Integrase catalytic" evidence="3">
    <location>
        <begin position="586"/>
        <end position="683"/>
    </location>
</feature>
<feature type="compositionally biased region" description="Polar residues" evidence="2">
    <location>
        <begin position="392"/>
        <end position="402"/>
    </location>
</feature>
<organism evidence="4">
    <name type="scientific">Fagus sylvatica</name>
    <name type="common">Beechnut</name>
    <dbReference type="NCBI Taxonomy" id="28930"/>
    <lineage>
        <taxon>Eukaryota</taxon>
        <taxon>Viridiplantae</taxon>
        <taxon>Streptophyta</taxon>
        <taxon>Embryophyta</taxon>
        <taxon>Tracheophyta</taxon>
        <taxon>Spermatophyta</taxon>
        <taxon>Magnoliopsida</taxon>
        <taxon>eudicotyledons</taxon>
        <taxon>Gunneridae</taxon>
        <taxon>Pentapetalae</taxon>
        <taxon>rosids</taxon>
        <taxon>fabids</taxon>
        <taxon>Fagales</taxon>
        <taxon>Fagaceae</taxon>
        <taxon>Fagus</taxon>
    </lineage>
</organism>
<evidence type="ECO:0000256" key="2">
    <source>
        <dbReference type="SAM" id="MobiDB-lite"/>
    </source>
</evidence>
<dbReference type="Pfam" id="PF25597">
    <property type="entry name" value="SH3_retrovirus"/>
    <property type="match status" value="1"/>
</dbReference>
<dbReference type="Gene3D" id="3.30.420.10">
    <property type="entry name" value="Ribonuclease H-like superfamily/Ribonuclease H"/>
    <property type="match status" value="1"/>
</dbReference>
<dbReference type="Pfam" id="PF07727">
    <property type="entry name" value="RVT_2"/>
    <property type="match status" value="1"/>
</dbReference>
<dbReference type="GO" id="GO:0015074">
    <property type="term" value="P:DNA integration"/>
    <property type="evidence" value="ECO:0007669"/>
    <property type="project" value="InterPro"/>
</dbReference>
<dbReference type="InterPro" id="IPR057670">
    <property type="entry name" value="SH3_retrovirus"/>
</dbReference>
<dbReference type="GO" id="GO:0004190">
    <property type="term" value="F:aspartic-type endopeptidase activity"/>
    <property type="evidence" value="ECO:0007669"/>
    <property type="project" value="UniProtKB-KW"/>
</dbReference>
<dbReference type="InterPro" id="IPR036397">
    <property type="entry name" value="RNaseH_sf"/>
</dbReference>
<evidence type="ECO:0000259" key="3">
    <source>
        <dbReference type="PROSITE" id="PS50994"/>
    </source>
</evidence>
<dbReference type="Pfam" id="PF22936">
    <property type="entry name" value="Pol_BBD"/>
    <property type="match status" value="1"/>
</dbReference>